<dbReference type="SUPFAM" id="SSF82784">
    <property type="entry name" value="OsmC-like"/>
    <property type="match status" value="1"/>
</dbReference>
<dbReference type="PANTHER" id="PTHR35368">
    <property type="entry name" value="HYDROPEROXIDE REDUCTASE"/>
    <property type="match status" value="1"/>
</dbReference>
<dbReference type="InterPro" id="IPR003718">
    <property type="entry name" value="OsmC/Ohr_fam"/>
</dbReference>
<dbReference type="InterPro" id="IPR052924">
    <property type="entry name" value="OsmC/Ohr_hydroprdx_reductase"/>
</dbReference>
<protein>
    <recommendedName>
        <fullName evidence="2">OsmC family protein</fullName>
    </recommendedName>
</protein>
<accession>A0A3B1BID1</accession>
<name>A0A3B1BID1_9ZZZZ</name>
<dbReference type="Pfam" id="PF02566">
    <property type="entry name" value="OsmC"/>
    <property type="match status" value="1"/>
</dbReference>
<dbReference type="EMBL" id="UOGB01000035">
    <property type="protein sequence ID" value="VAX15852.1"/>
    <property type="molecule type" value="Genomic_DNA"/>
</dbReference>
<dbReference type="PANTHER" id="PTHR35368:SF1">
    <property type="entry name" value="HYDROPEROXIDE REDUCTASE"/>
    <property type="match status" value="1"/>
</dbReference>
<dbReference type="InterPro" id="IPR036102">
    <property type="entry name" value="OsmC/Ohrsf"/>
</dbReference>
<dbReference type="AlphaFoldDB" id="A0A3B1BID1"/>
<proteinExistence type="predicted"/>
<dbReference type="Gene3D" id="3.30.300.20">
    <property type="match status" value="1"/>
</dbReference>
<dbReference type="InterPro" id="IPR015946">
    <property type="entry name" value="KH_dom-like_a/b"/>
</dbReference>
<organism evidence="1">
    <name type="scientific">hydrothermal vent metagenome</name>
    <dbReference type="NCBI Taxonomy" id="652676"/>
    <lineage>
        <taxon>unclassified sequences</taxon>
        <taxon>metagenomes</taxon>
        <taxon>ecological metagenomes</taxon>
    </lineage>
</organism>
<evidence type="ECO:0008006" key="2">
    <source>
        <dbReference type="Google" id="ProtNLM"/>
    </source>
</evidence>
<evidence type="ECO:0000313" key="1">
    <source>
        <dbReference type="EMBL" id="VAX15852.1"/>
    </source>
</evidence>
<gene>
    <name evidence="1" type="ORF">MNBD_NITROSPINAE03-2009</name>
</gene>
<sequence length="225" mass="24323">MGKLISWIFGWFASSPPQSPRDDLSESSVAEIQIDNNHNTKEKLMGDTLNGLNLEGLGNLVEGLKANPHMAKSIWYASSEWKGGFACDVNSRQFNWKIDEPTDLGGTDIAANPVEMYLGALCACLTIGYSLNATMMGIEISKLKVEAEGDIDIPGFVGLADAPGFEDQAKTPGYQKIRVTVKLKSGATPEQLQQIHQNVLATSPVGLSVSNPVGLDVQIETRRMV</sequence>
<reference evidence="1" key="1">
    <citation type="submission" date="2018-06" db="EMBL/GenBank/DDBJ databases">
        <authorList>
            <person name="Zhirakovskaya E."/>
        </authorList>
    </citation>
    <scope>NUCLEOTIDE SEQUENCE</scope>
</reference>